<keyword evidence="1" id="KW-0732">Signal</keyword>
<evidence type="ECO:0000313" key="4">
    <source>
        <dbReference type="Proteomes" id="UP001430647"/>
    </source>
</evidence>
<dbReference type="KEGG" id="xin:Q7W82_11225"/>
<reference evidence="3" key="3">
    <citation type="submission" date="2023-08" db="EMBL/GenBank/DDBJ databases">
        <title>Complete genome sequence of Xanthomonas indica.</title>
        <authorList>
            <person name="Patil P.B."/>
            <person name="Rana R."/>
        </authorList>
    </citation>
    <scope>NUCLEOTIDE SEQUENCE</scope>
    <source>
        <strain evidence="3">PPL560</strain>
    </source>
</reference>
<accession>A0AAU8I108</accession>
<dbReference type="PROSITE" id="PS51257">
    <property type="entry name" value="PROKAR_LIPOPROTEIN"/>
    <property type="match status" value="1"/>
</dbReference>
<reference evidence="2" key="2">
    <citation type="submission" date="2022-01" db="EMBL/GenBank/DDBJ databases">
        <authorList>
            <person name="Rana R."/>
            <person name="Patil P.B."/>
        </authorList>
    </citation>
    <scope>NUCLEOTIDE SEQUENCE</scope>
    <source>
        <strain evidence="2">PPL560</strain>
    </source>
</reference>
<reference evidence="2 4" key="1">
    <citation type="journal article" date="2022" name="Curr. Microbiol.">
        <title>Xanthomonas indica sp. nov., a Novel Member of Non-Pathogenic Xanthomonas Community from Healthy Rice Seeds.</title>
        <authorList>
            <person name="Rana R."/>
            <person name="Madhavan V.N."/>
            <person name="Saroha T."/>
            <person name="Bansal K."/>
            <person name="Kaur A."/>
            <person name="Sonti R.V."/>
            <person name="Patel H.K."/>
            <person name="Patil P.B."/>
        </authorList>
    </citation>
    <scope>NUCLEOTIDE SEQUENCE [LARGE SCALE GENOMIC DNA]</scope>
    <source>
        <strain evidence="2 4">PPL560</strain>
    </source>
</reference>
<protein>
    <recommendedName>
        <fullName evidence="5">Lipoprotein</fullName>
    </recommendedName>
</protein>
<dbReference type="EMBL" id="JAKJPQ010000007">
    <property type="protein sequence ID" value="MCI2261815.1"/>
    <property type="molecule type" value="Genomic_DNA"/>
</dbReference>
<name>A0AAU8I108_9XANT</name>
<keyword evidence="4" id="KW-1185">Reference proteome</keyword>
<evidence type="ECO:0000313" key="3">
    <source>
        <dbReference type="EMBL" id="XCI78875.1"/>
    </source>
</evidence>
<proteinExistence type="predicted"/>
<evidence type="ECO:0008006" key="5">
    <source>
        <dbReference type="Google" id="ProtNLM"/>
    </source>
</evidence>
<dbReference type="AlphaFoldDB" id="A0AAU8I108"/>
<feature type="signal peptide" evidence="1">
    <location>
        <begin position="1"/>
        <end position="21"/>
    </location>
</feature>
<evidence type="ECO:0000313" key="2">
    <source>
        <dbReference type="EMBL" id="MCI2261815.1"/>
    </source>
</evidence>
<dbReference type="RefSeq" id="WP_242159830.1">
    <property type="nucleotide sequence ID" value="NZ_CP131914.1"/>
</dbReference>
<evidence type="ECO:0000256" key="1">
    <source>
        <dbReference type="SAM" id="SignalP"/>
    </source>
</evidence>
<dbReference type="Proteomes" id="UP001430647">
    <property type="component" value="Unassembled WGS sequence"/>
</dbReference>
<feature type="chain" id="PRO_5043347269" description="Lipoprotein" evidence="1">
    <location>
        <begin position="22"/>
        <end position="235"/>
    </location>
</feature>
<dbReference type="EMBL" id="CP131914">
    <property type="protein sequence ID" value="XCI78875.1"/>
    <property type="molecule type" value="Genomic_DNA"/>
</dbReference>
<sequence>MTRKMKIALPLLIAGVLSLGACQKAQQKAQEEIAAAQNPYPAGSPLHAPFDRMLRKLANDPRYVALLKQSGPQAQQAGFQLAQNGIARLDHATLEQRLEILSQVSDKVTVPQCAVLARGGNPNDAQALSAAMLSGLEKLPQAQIDRWFDVSLKATDAELNKTPAQPVTQEQIHAAMGTLVKSLPADQQQRLMRVLPEITKASDEDACWTARTLYRQALAAPEPVRGQLAWVFAQQ</sequence>
<organism evidence="3">
    <name type="scientific">Xanthomonas indica</name>
    <dbReference type="NCBI Taxonomy" id="2912242"/>
    <lineage>
        <taxon>Bacteria</taxon>
        <taxon>Pseudomonadati</taxon>
        <taxon>Pseudomonadota</taxon>
        <taxon>Gammaproteobacteria</taxon>
        <taxon>Lysobacterales</taxon>
        <taxon>Lysobacteraceae</taxon>
        <taxon>Xanthomonas</taxon>
    </lineage>
</organism>
<gene>
    <name evidence="2" type="ORF">L3V74_09690</name>
    <name evidence="3" type="ORF">Q7W82_11225</name>
</gene>